<comment type="caution">
    <text evidence="2">The sequence shown here is derived from an EMBL/GenBank/DDBJ whole genome shotgun (WGS) entry which is preliminary data.</text>
</comment>
<organism evidence="2">
    <name type="scientific">marine sediment metagenome</name>
    <dbReference type="NCBI Taxonomy" id="412755"/>
    <lineage>
        <taxon>unclassified sequences</taxon>
        <taxon>metagenomes</taxon>
        <taxon>ecological metagenomes</taxon>
    </lineage>
</organism>
<dbReference type="AlphaFoldDB" id="A0A0F8YAH9"/>
<sequence>LRTMKKLKIAIGIPAAIIALFGSMYVVEDRWNQGPGLNMVRTAVADVASAVQSLGKRTDYNFTRDKLDRIRVQLLDLWDRWGDQCAEAPIGTKRRCIELGLRETDLERKLQGLGAR</sequence>
<dbReference type="EMBL" id="LAZR01067673">
    <property type="protein sequence ID" value="KKK51114.1"/>
    <property type="molecule type" value="Genomic_DNA"/>
</dbReference>
<feature type="transmembrane region" description="Helical" evidence="1">
    <location>
        <begin position="7"/>
        <end position="27"/>
    </location>
</feature>
<keyword evidence="1" id="KW-1133">Transmembrane helix</keyword>
<accession>A0A0F8YAH9</accession>
<evidence type="ECO:0000313" key="2">
    <source>
        <dbReference type="EMBL" id="KKK51114.1"/>
    </source>
</evidence>
<protein>
    <submittedName>
        <fullName evidence="2">Uncharacterized protein</fullName>
    </submittedName>
</protein>
<proteinExistence type="predicted"/>
<name>A0A0F8YAH9_9ZZZZ</name>
<gene>
    <name evidence="2" type="ORF">LCGC14_3118210</name>
</gene>
<reference evidence="2" key="1">
    <citation type="journal article" date="2015" name="Nature">
        <title>Complex archaea that bridge the gap between prokaryotes and eukaryotes.</title>
        <authorList>
            <person name="Spang A."/>
            <person name="Saw J.H."/>
            <person name="Jorgensen S.L."/>
            <person name="Zaremba-Niedzwiedzka K."/>
            <person name="Martijn J."/>
            <person name="Lind A.E."/>
            <person name="van Eijk R."/>
            <person name="Schleper C."/>
            <person name="Guy L."/>
            <person name="Ettema T.J."/>
        </authorList>
    </citation>
    <scope>NUCLEOTIDE SEQUENCE</scope>
</reference>
<feature type="non-terminal residue" evidence="2">
    <location>
        <position position="1"/>
    </location>
</feature>
<keyword evidence="1" id="KW-0812">Transmembrane</keyword>
<keyword evidence="1" id="KW-0472">Membrane</keyword>
<evidence type="ECO:0000256" key="1">
    <source>
        <dbReference type="SAM" id="Phobius"/>
    </source>
</evidence>